<keyword evidence="2" id="KW-0732">Signal</keyword>
<organism evidence="3 4">
    <name type="scientific">Stenomitos frigidus AS-A4</name>
    <dbReference type="NCBI Taxonomy" id="2933935"/>
    <lineage>
        <taxon>Bacteria</taxon>
        <taxon>Bacillati</taxon>
        <taxon>Cyanobacteriota</taxon>
        <taxon>Cyanophyceae</taxon>
        <taxon>Leptolyngbyales</taxon>
        <taxon>Leptolyngbyaceae</taxon>
        <taxon>Stenomitos</taxon>
    </lineage>
</organism>
<dbReference type="Proteomes" id="UP001476950">
    <property type="component" value="Unassembled WGS sequence"/>
</dbReference>
<gene>
    <name evidence="3" type="ORF">NDI38_27930</name>
</gene>
<feature type="compositionally biased region" description="Polar residues" evidence="1">
    <location>
        <begin position="52"/>
        <end position="76"/>
    </location>
</feature>
<evidence type="ECO:0000256" key="1">
    <source>
        <dbReference type="SAM" id="MobiDB-lite"/>
    </source>
</evidence>
<evidence type="ECO:0000313" key="3">
    <source>
        <dbReference type="EMBL" id="MEP1062206.1"/>
    </source>
</evidence>
<reference evidence="3 4" key="1">
    <citation type="submission" date="2022-04" db="EMBL/GenBank/DDBJ databases">
        <title>Positive selection, recombination, and allopatry shape intraspecific diversity of widespread and dominant cyanobacteria.</title>
        <authorList>
            <person name="Wei J."/>
            <person name="Shu W."/>
            <person name="Hu C."/>
        </authorList>
    </citation>
    <scope>NUCLEOTIDE SEQUENCE [LARGE SCALE GENOMIC DNA]</scope>
    <source>
        <strain evidence="3 4">AS-A4</strain>
    </source>
</reference>
<evidence type="ECO:0000313" key="4">
    <source>
        <dbReference type="Proteomes" id="UP001476950"/>
    </source>
</evidence>
<sequence>MFTKFFTVSTLSLALLTAGSVALSQDTPLCFMKKSDGTVINLNKLCKDKKPVSQQPSRQAPDPNQGSDGGQPSSPDNVLDPSVKLVPGQTQKPPIEVYKTPSDLWQQVPGLQTPIQEIPVR</sequence>
<keyword evidence="4" id="KW-1185">Reference proteome</keyword>
<evidence type="ECO:0000256" key="2">
    <source>
        <dbReference type="SAM" id="SignalP"/>
    </source>
</evidence>
<comment type="caution">
    <text evidence="3">The sequence shown here is derived from an EMBL/GenBank/DDBJ whole genome shotgun (WGS) entry which is preliminary data.</text>
</comment>
<feature type="signal peptide" evidence="2">
    <location>
        <begin position="1"/>
        <end position="24"/>
    </location>
</feature>
<feature type="region of interest" description="Disordered" evidence="1">
    <location>
        <begin position="47"/>
        <end position="98"/>
    </location>
</feature>
<name>A0ABV0KT91_9CYAN</name>
<accession>A0ABV0KT91</accession>
<proteinExistence type="predicted"/>
<dbReference type="EMBL" id="JAMPLM010000057">
    <property type="protein sequence ID" value="MEP1062206.1"/>
    <property type="molecule type" value="Genomic_DNA"/>
</dbReference>
<feature type="chain" id="PRO_5046868001" evidence="2">
    <location>
        <begin position="25"/>
        <end position="121"/>
    </location>
</feature>
<protein>
    <submittedName>
        <fullName evidence="3">Uncharacterized protein</fullName>
    </submittedName>
</protein>